<keyword evidence="8" id="KW-0807">Transducer</keyword>
<keyword evidence="4 9" id="KW-1133">Transmembrane helix</keyword>
<keyword evidence="13" id="KW-1185">Reference proteome</keyword>
<evidence type="ECO:0000256" key="3">
    <source>
        <dbReference type="ARBA" id="ARBA00022692"/>
    </source>
</evidence>
<keyword evidence="3 9" id="KW-0812">Transmembrane</keyword>
<reference evidence="12" key="2">
    <citation type="submission" date="2022-06" db="UniProtKB">
        <authorList>
            <consortium name="EnsemblMetazoa"/>
        </authorList>
    </citation>
    <scope>IDENTIFICATION</scope>
    <source>
        <strain evidence="12">DF5081</strain>
    </source>
</reference>
<dbReference type="Gene3D" id="1.20.1070.10">
    <property type="entry name" value="Rhodopsin 7-helix transmembrane proteins"/>
    <property type="match status" value="1"/>
</dbReference>
<comment type="subcellular location">
    <subcellularLocation>
        <location evidence="1">Cell membrane</location>
        <topology evidence="1">Multi-pass membrane protein</topology>
    </subcellularLocation>
</comment>
<dbReference type="InterPro" id="IPR017452">
    <property type="entry name" value="GPCR_Rhodpsn_7TM"/>
</dbReference>
<evidence type="ECO:0000256" key="9">
    <source>
        <dbReference type="SAM" id="Phobius"/>
    </source>
</evidence>
<dbReference type="SUPFAM" id="SSF81321">
    <property type="entry name" value="Family A G protein-coupled receptor-like"/>
    <property type="match status" value="1"/>
</dbReference>
<dbReference type="PROSITE" id="PS50262">
    <property type="entry name" value="G_PROTEIN_RECEP_F1_2"/>
    <property type="match status" value="1"/>
</dbReference>
<evidence type="ECO:0000256" key="7">
    <source>
        <dbReference type="ARBA" id="ARBA00023170"/>
    </source>
</evidence>
<keyword evidence="7" id="KW-0675">Receptor</keyword>
<accession>A0A8R1IE97</accession>
<keyword evidence="10" id="KW-0732">Signal</keyword>
<evidence type="ECO:0000259" key="11">
    <source>
        <dbReference type="PROSITE" id="PS50262"/>
    </source>
</evidence>
<feature type="chain" id="PRO_5035922987" evidence="10">
    <location>
        <begin position="19"/>
        <end position="260"/>
    </location>
</feature>
<keyword evidence="6 9" id="KW-0472">Membrane</keyword>
<name>A0A8R1IE97_CAEJA</name>
<evidence type="ECO:0000313" key="13">
    <source>
        <dbReference type="Proteomes" id="UP000005237"/>
    </source>
</evidence>
<reference evidence="13" key="1">
    <citation type="submission" date="2010-08" db="EMBL/GenBank/DDBJ databases">
        <authorList>
            <consortium name="Caenorhabditis japonica Sequencing Consortium"/>
            <person name="Wilson R.K."/>
        </authorList>
    </citation>
    <scope>NUCLEOTIDE SEQUENCE [LARGE SCALE GENOMIC DNA]</scope>
    <source>
        <strain evidence="13">DF5081</strain>
    </source>
</reference>
<dbReference type="Proteomes" id="UP000005237">
    <property type="component" value="Unassembled WGS sequence"/>
</dbReference>
<dbReference type="AlphaFoldDB" id="A0A8R1IE97"/>
<evidence type="ECO:0000256" key="6">
    <source>
        <dbReference type="ARBA" id="ARBA00023136"/>
    </source>
</evidence>
<evidence type="ECO:0000313" key="12">
    <source>
        <dbReference type="EnsemblMetazoa" id="CJA25865.1"/>
    </source>
</evidence>
<dbReference type="Pfam" id="PF00001">
    <property type="entry name" value="7tm_1"/>
    <property type="match status" value="1"/>
</dbReference>
<dbReference type="InterPro" id="IPR000276">
    <property type="entry name" value="GPCR_Rhodpsn"/>
</dbReference>
<evidence type="ECO:0000256" key="8">
    <source>
        <dbReference type="ARBA" id="ARBA00023224"/>
    </source>
</evidence>
<evidence type="ECO:0000256" key="1">
    <source>
        <dbReference type="ARBA" id="ARBA00004651"/>
    </source>
</evidence>
<sequence>MANHTWLFGLMMCDVFHALDIFASTASIWNLCVISLDRYMAGQDPIGYRDKVSKRRILVAIFCVWILSAILSFPGIIWWRLSSPHLYENRSLCLFTDNRMYVGFSSLVSFYIPLCLILFAYGKVYIIATRHSKGMRLGIKTIRRARGKKSNTETESILSSENEPALRVHFGRRNQTRSSLHAHSLHSRESTRLLLKQVSCKSLNDRGDHACNFTTRQSPLRTTESNSPNSVYGSHPFRKRNVILSSNASTNMLKFEQVQS</sequence>
<feature type="transmembrane region" description="Helical" evidence="9">
    <location>
        <begin position="15"/>
        <end position="36"/>
    </location>
</feature>
<feature type="transmembrane region" description="Helical" evidence="9">
    <location>
        <begin position="57"/>
        <end position="81"/>
    </location>
</feature>
<dbReference type="PANTHER" id="PTHR24248">
    <property type="entry name" value="ADRENERGIC RECEPTOR-RELATED G-PROTEIN COUPLED RECEPTOR"/>
    <property type="match status" value="1"/>
</dbReference>
<dbReference type="GO" id="GO:0005886">
    <property type="term" value="C:plasma membrane"/>
    <property type="evidence" value="ECO:0007669"/>
    <property type="project" value="UniProtKB-SubCell"/>
</dbReference>
<organism evidence="12 13">
    <name type="scientific">Caenorhabditis japonica</name>
    <dbReference type="NCBI Taxonomy" id="281687"/>
    <lineage>
        <taxon>Eukaryota</taxon>
        <taxon>Metazoa</taxon>
        <taxon>Ecdysozoa</taxon>
        <taxon>Nematoda</taxon>
        <taxon>Chromadorea</taxon>
        <taxon>Rhabditida</taxon>
        <taxon>Rhabditina</taxon>
        <taxon>Rhabditomorpha</taxon>
        <taxon>Rhabditoidea</taxon>
        <taxon>Rhabditidae</taxon>
        <taxon>Peloderinae</taxon>
        <taxon>Caenorhabditis</taxon>
    </lineage>
</organism>
<dbReference type="GO" id="GO:0045202">
    <property type="term" value="C:synapse"/>
    <property type="evidence" value="ECO:0007669"/>
    <property type="project" value="GOC"/>
</dbReference>
<feature type="transmembrane region" description="Helical" evidence="9">
    <location>
        <begin position="101"/>
        <end position="126"/>
    </location>
</feature>
<dbReference type="GO" id="GO:0043410">
    <property type="term" value="P:positive regulation of MAPK cascade"/>
    <property type="evidence" value="ECO:0007669"/>
    <property type="project" value="TreeGrafter"/>
</dbReference>
<evidence type="ECO:0000256" key="5">
    <source>
        <dbReference type="ARBA" id="ARBA00023040"/>
    </source>
</evidence>
<evidence type="ECO:0000256" key="10">
    <source>
        <dbReference type="SAM" id="SignalP"/>
    </source>
</evidence>
<keyword evidence="5" id="KW-0297">G-protein coupled receptor</keyword>
<feature type="domain" description="G-protein coupled receptors family 1 profile" evidence="11">
    <location>
        <begin position="1"/>
        <end position="125"/>
    </location>
</feature>
<evidence type="ECO:0000256" key="4">
    <source>
        <dbReference type="ARBA" id="ARBA00022989"/>
    </source>
</evidence>
<dbReference type="GO" id="GO:0007191">
    <property type="term" value="P:adenylate cyclase-activating dopamine receptor signaling pathway"/>
    <property type="evidence" value="ECO:0007669"/>
    <property type="project" value="EnsemblMetazoa"/>
</dbReference>
<keyword evidence="2" id="KW-1003">Cell membrane</keyword>
<dbReference type="PANTHER" id="PTHR24248:SF185">
    <property type="entry name" value="DOPAMINE RECEPTOR 2"/>
    <property type="match status" value="1"/>
</dbReference>
<dbReference type="EnsemblMetazoa" id="CJA25865.1">
    <property type="protein sequence ID" value="CJA25865.1"/>
    <property type="gene ID" value="WBGene00181437"/>
</dbReference>
<dbReference type="PRINTS" id="PR00237">
    <property type="entry name" value="GPCRRHODOPSN"/>
</dbReference>
<feature type="signal peptide" evidence="10">
    <location>
        <begin position="1"/>
        <end position="18"/>
    </location>
</feature>
<dbReference type="GO" id="GO:0004952">
    <property type="term" value="F:dopamine neurotransmitter receptor activity"/>
    <property type="evidence" value="ECO:0007669"/>
    <property type="project" value="EnsemblMetazoa"/>
</dbReference>
<dbReference type="GO" id="GO:0071880">
    <property type="term" value="P:adenylate cyclase-activating adrenergic receptor signaling pathway"/>
    <property type="evidence" value="ECO:0007669"/>
    <property type="project" value="TreeGrafter"/>
</dbReference>
<dbReference type="GO" id="GO:0004930">
    <property type="term" value="F:G protein-coupled receptor activity"/>
    <property type="evidence" value="ECO:0007669"/>
    <property type="project" value="UniProtKB-KW"/>
</dbReference>
<evidence type="ECO:0000256" key="2">
    <source>
        <dbReference type="ARBA" id="ARBA00022475"/>
    </source>
</evidence>
<proteinExistence type="predicted"/>
<protein>
    <submittedName>
        <fullName evidence="12">G_PROTEIN_RECEP_F1_2 domain-containing protein</fullName>
    </submittedName>
</protein>